<evidence type="ECO:0000313" key="1">
    <source>
        <dbReference type="EMBL" id="PDX60560.1"/>
    </source>
</evidence>
<proteinExistence type="predicted"/>
<accession>A0ACC9CXI1</accession>
<dbReference type="Proteomes" id="UP000220959">
    <property type="component" value="Unassembled WGS sequence"/>
</dbReference>
<gene>
    <name evidence="1" type="ORF">CGS49_11285</name>
</gene>
<evidence type="ECO:0000313" key="2">
    <source>
        <dbReference type="Proteomes" id="UP000220959"/>
    </source>
</evidence>
<comment type="caution">
    <text evidence="1">The sequence shown here is derived from an EMBL/GenBank/DDBJ whole genome shotgun (WGS) entry which is preliminary data.</text>
</comment>
<keyword evidence="2" id="KW-1185">Reference proteome</keyword>
<reference evidence="1 2" key="1">
    <citation type="journal article" date="2017" name="Front. Microbiol.">
        <title>New Insights into the Diversity of the Genus Faecalibacterium.</title>
        <authorList>
            <person name="Benevides L."/>
            <person name="Burman S."/>
            <person name="Martin R."/>
            <person name="Robert V."/>
            <person name="Thomas M."/>
            <person name="Miquel S."/>
            <person name="Chain F."/>
            <person name="Sokol H."/>
            <person name="Bermudez-Humaran L.G."/>
            <person name="Morrison M."/>
            <person name="Langella P."/>
            <person name="Azevedo V.A."/>
            <person name="Chatel J.M."/>
            <person name="Soares S."/>
        </authorList>
    </citation>
    <scope>NUCLEOTIDE SEQUENCE [LARGE SCALE GENOMIC DNA]</scope>
    <source>
        <strain evidence="2">CNCM I-4541</strain>
    </source>
</reference>
<name>A0ACC9CXI1_9FIRM</name>
<dbReference type="EMBL" id="NMTR01000021">
    <property type="protein sequence ID" value="PDX60560.1"/>
    <property type="molecule type" value="Genomic_DNA"/>
</dbReference>
<organism evidence="1 2">
    <name type="scientific">Faecalibacterium langellae</name>
    <dbReference type="NCBI Taxonomy" id="3435293"/>
    <lineage>
        <taxon>Bacteria</taxon>
        <taxon>Bacillati</taxon>
        <taxon>Bacillota</taxon>
        <taxon>Clostridia</taxon>
        <taxon>Eubacteriales</taxon>
        <taxon>Oscillospiraceae</taxon>
        <taxon>Faecalibacterium</taxon>
    </lineage>
</organism>
<sequence length="139" mass="15681">MPALSNYRIFISHAWKYGEEYDRLVALLDSTSNFSYYNYSAPKEKPLALSSSHASKAEIKEAITAKIKNAQVVLVIGGMYTLYHEWMAYEVNEAMRMGKPIIAIMPWGGVYMPLELQSKATRQVGWNSASIVKAIRELA</sequence>
<protein>
    <submittedName>
        <fullName evidence="1">Nuclease</fullName>
    </submittedName>
</protein>